<evidence type="ECO:0000256" key="2">
    <source>
        <dbReference type="ARBA" id="ARBA00023134"/>
    </source>
</evidence>
<dbReference type="SMART" id="SM00173">
    <property type="entry name" value="RAS"/>
    <property type="match status" value="1"/>
</dbReference>
<evidence type="ECO:0000313" key="3">
    <source>
        <dbReference type="EMBL" id="MDQ5769694.1"/>
    </source>
</evidence>
<dbReference type="Pfam" id="PF00071">
    <property type="entry name" value="Ras"/>
    <property type="match status" value="1"/>
</dbReference>
<evidence type="ECO:0000313" key="5">
    <source>
        <dbReference type="Proteomes" id="UP001223336"/>
    </source>
</evidence>
<accession>A0AA51MQL9</accession>
<dbReference type="PANTHER" id="PTHR47977">
    <property type="entry name" value="RAS-RELATED PROTEIN RAB"/>
    <property type="match status" value="1"/>
</dbReference>
<dbReference type="SMART" id="SM00175">
    <property type="entry name" value="RAB"/>
    <property type="match status" value="1"/>
</dbReference>
<keyword evidence="5" id="KW-1185">Reference proteome</keyword>
<dbReference type="GO" id="GO:0005525">
    <property type="term" value="F:GTP binding"/>
    <property type="evidence" value="ECO:0007669"/>
    <property type="project" value="UniProtKB-KW"/>
</dbReference>
<dbReference type="PROSITE" id="PS51419">
    <property type="entry name" value="RAB"/>
    <property type="match status" value="1"/>
</dbReference>
<dbReference type="SUPFAM" id="SSF52540">
    <property type="entry name" value="P-loop containing nucleoside triphosphate hydrolases"/>
    <property type="match status" value="1"/>
</dbReference>
<dbReference type="InterPro" id="IPR050227">
    <property type="entry name" value="Rab"/>
</dbReference>
<dbReference type="InterPro" id="IPR027417">
    <property type="entry name" value="P-loop_NTPase"/>
</dbReference>
<keyword evidence="2" id="KW-0342">GTP-binding</keyword>
<dbReference type="Gene3D" id="3.40.50.300">
    <property type="entry name" value="P-loop containing nucleotide triphosphate hydrolases"/>
    <property type="match status" value="1"/>
</dbReference>
<dbReference type="EMBL" id="CP133217">
    <property type="protein sequence ID" value="WML88488.1"/>
    <property type="molecule type" value="Genomic_DNA"/>
</dbReference>
<sequence>MIQQKICLLGSFSVGKTSLIRCYVDSIFTEKYLTTVGVKIDKKQIEFNGNAHSLMIWDIAGEDDFTSIRTAYLRGMSGYIIVIDPTRPHSYETALSIHDMVKTTVGNLPAVFALNKADLKSTWQFEAPQHQHLQQLGHPIVETSAKQNVGVETMFLKLVEQLGGQHG</sequence>
<dbReference type="FunFam" id="3.40.50.300:FF:001447">
    <property type="entry name" value="Ras-related protein Rab-1B"/>
    <property type="match status" value="1"/>
</dbReference>
<dbReference type="PRINTS" id="PR00449">
    <property type="entry name" value="RASTRNSFRMNG"/>
</dbReference>
<dbReference type="NCBIfam" id="TIGR00231">
    <property type="entry name" value="small_GTP"/>
    <property type="match status" value="1"/>
</dbReference>
<dbReference type="Proteomes" id="UP001223336">
    <property type="component" value="Unassembled WGS sequence"/>
</dbReference>
<dbReference type="PROSITE" id="PS51421">
    <property type="entry name" value="RAS"/>
    <property type="match status" value="1"/>
</dbReference>
<dbReference type="InterPro" id="IPR005225">
    <property type="entry name" value="Small_GTP-bd"/>
</dbReference>
<protein>
    <submittedName>
        <fullName evidence="4">Rab family GTPase</fullName>
    </submittedName>
</protein>
<dbReference type="EMBL" id="JAVFKN010000020">
    <property type="protein sequence ID" value="MDQ5769694.1"/>
    <property type="molecule type" value="Genomic_DNA"/>
</dbReference>
<evidence type="ECO:0000256" key="1">
    <source>
        <dbReference type="ARBA" id="ARBA00022741"/>
    </source>
</evidence>
<dbReference type="InterPro" id="IPR001806">
    <property type="entry name" value="Small_GTPase"/>
</dbReference>
<keyword evidence="1" id="KW-0547">Nucleotide-binding</keyword>
<organism evidence="4">
    <name type="scientific">Thiothrix subterranea</name>
    <dbReference type="NCBI Taxonomy" id="2735563"/>
    <lineage>
        <taxon>Bacteria</taxon>
        <taxon>Pseudomonadati</taxon>
        <taxon>Pseudomonadota</taxon>
        <taxon>Gammaproteobacteria</taxon>
        <taxon>Thiotrichales</taxon>
        <taxon>Thiotrichaceae</taxon>
        <taxon>Thiothrix</taxon>
    </lineage>
</organism>
<dbReference type="Proteomes" id="UP001229862">
    <property type="component" value="Chromosome"/>
</dbReference>
<gene>
    <name evidence="3" type="ORF">RCC75_14220</name>
    <name evidence="4" type="ORF">RCG00_08950</name>
</gene>
<proteinExistence type="predicted"/>
<evidence type="ECO:0000313" key="4">
    <source>
        <dbReference type="EMBL" id="WML88488.1"/>
    </source>
</evidence>
<reference evidence="4 5" key="1">
    <citation type="submission" date="2023-08" db="EMBL/GenBank/DDBJ databases">
        <title>New molecular markers tilS and rpoB for phylogenetic and monitoring studies of the genus Thiothrix biodiversity.</title>
        <authorList>
            <person name="Ravin N.V."/>
            <person name="Smolyakov D."/>
            <person name="Markov N.D."/>
            <person name="Beletsky A.V."/>
            <person name="Mardanov A.V."/>
            <person name="Rudenko T.S."/>
            <person name="Grabovich M.Y."/>
        </authorList>
    </citation>
    <scope>NUCLEOTIDE SEQUENCE</scope>
    <source>
        <strain evidence="4">DNT52</strain>
        <strain evidence="3 5">H33</strain>
    </source>
</reference>
<dbReference type="AlphaFoldDB" id="A0AA51MQL9"/>
<dbReference type="GO" id="GO:0003924">
    <property type="term" value="F:GTPase activity"/>
    <property type="evidence" value="ECO:0007669"/>
    <property type="project" value="InterPro"/>
</dbReference>
<dbReference type="SMART" id="SM00174">
    <property type="entry name" value="RHO"/>
    <property type="match status" value="1"/>
</dbReference>
<name>A0AA51MQL9_9GAMM</name>
<dbReference type="CDD" id="cd00154">
    <property type="entry name" value="Rab"/>
    <property type="match status" value="1"/>
</dbReference>
<dbReference type="RefSeq" id="WP_308135530.1">
    <property type="nucleotide sequence ID" value="NZ_CP133197.1"/>
</dbReference>